<evidence type="ECO:0000256" key="2">
    <source>
        <dbReference type="ARBA" id="ARBA00014363"/>
    </source>
</evidence>
<dbReference type="InterPro" id="IPR004622">
    <property type="entry name" value="DNA_pol_HolB"/>
</dbReference>
<evidence type="ECO:0000256" key="3">
    <source>
        <dbReference type="ARBA" id="ARBA00022679"/>
    </source>
</evidence>
<evidence type="ECO:0000259" key="8">
    <source>
        <dbReference type="Pfam" id="PF09115"/>
    </source>
</evidence>
<keyword evidence="4 9" id="KW-0548">Nucleotidyltransferase</keyword>
<dbReference type="SUPFAM" id="SSF52540">
    <property type="entry name" value="P-loop containing nucleoside triphosphate hydrolases"/>
    <property type="match status" value="1"/>
</dbReference>
<dbReference type="PANTHER" id="PTHR11669">
    <property type="entry name" value="REPLICATION FACTOR C / DNA POLYMERASE III GAMMA-TAU SUBUNIT"/>
    <property type="match status" value="1"/>
</dbReference>
<evidence type="ECO:0000256" key="7">
    <source>
        <dbReference type="ARBA" id="ARBA00049244"/>
    </source>
</evidence>
<evidence type="ECO:0000313" key="9">
    <source>
        <dbReference type="EMBL" id="NMF00072.1"/>
    </source>
</evidence>
<dbReference type="GO" id="GO:0003887">
    <property type="term" value="F:DNA-directed DNA polymerase activity"/>
    <property type="evidence" value="ECO:0007669"/>
    <property type="project" value="UniProtKB-KW"/>
</dbReference>
<keyword evidence="6" id="KW-0239">DNA-directed DNA polymerase</keyword>
<accession>A0A848CYR2</accession>
<dbReference type="Gene3D" id="3.40.50.300">
    <property type="entry name" value="P-loop containing nucleotide triphosphate hydrolases"/>
    <property type="match status" value="1"/>
</dbReference>
<gene>
    <name evidence="9" type="primary">holB</name>
    <name evidence="9" type="ORF">HF838_17745</name>
</gene>
<sequence>MMWSEFAAQRQAAELLHRSLRNDRLSHAYLFSGVRGAGKRKMAKHLAQAVFCLRRDGDSCGECKNCRLIEEGNHLDVHWIEPEKNIIRIKQIEDLQKKFSYRAAESSHKVYIMEEAEKMNQEATNRLLKFLEEPPQGVVAILLTSNIHDLLPTVLSRCQIVSFHAPSPEAIAERLEQEGIKQGLARAAARIANDMDEARTLCQLESFAHLRSLVIQLSEDIMERGTYALVTIHDKLLKQEKDPDKIDLFLDLLLLWFRDLLLFLLGQESQITNNDQMEPIQKQALRISQRRLVDGMGTILVTKNRLTHYANLQLSLEDMVLRLQEG</sequence>
<feature type="domain" description="DNA polymerase III delta subunit C-terminal" evidence="8">
    <location>
        <begin position="245"/>
        <end position="324"/>
    </location>
</feature>
<evidence type="ECO:0000256" key="4">
    <source>
        <dbReference type="ARBA" id="ARBA00022695"/>
    </source>
</evidence>
<dbReference type="Pfam" id="PF13177">
    <property type="entry name" value="DNA_pol3_delta2"/>
    <property type="match status" value="1"/>
</dbReference>
<proteinExistence type="predicted"/>
<comment type="catalytic activity">
    <reaction evidence="7">
        <text>DNA(n) + a 2'-deoxyribonucleoside 5'-triphosphate = DNA(n+1) + diphosphate</text>
        <dbReference type="Rhea" id="RHEA:22508"/>
        <dbReference type="Rhea" id="RHEA-COMP:17339"/>
        <dbReference type="Rhea" id="RHEA-COMP:17340"/>
        <dbReference type="ChEBI" id="CHEBI:33019"/>
        <dbReference type="ChEBI" id="CHEBI:61560"/>
        <dbReference type="ChEBI" id="CHEBI:173112"/>
        <dbReference type="EC" id="2.7.7.7"/>
    </reaction>
</comment>
<protein>
    <recommendedName>
        <fullName evidence="2">DNA polymerase III subunit delta'</fullName>
        <ecNumber evidence="1">2.7.7.7</ecNumber>
    </recommendedName>
</protein>
<dbReference type="EC" id="2.7.7.7" evidence="1"/>
<dbReference type="PANTHER" id="PTHR11669:SF8">
    <property type="entry name" value="DNA POLYMERASE III SUBUNIT DELTA"/>
    <property type="match status" value="1"/>
</dbReference>
<evidence type="ECO:0000256" key="6">
    <source>
        <dbReference type="ARBA" id="ARBA00022932"/>
    </source>
</evidence>
<comment type="caution">
    <text evidence="9">The sequence shown here is derived from an EMBL/GenBank/DDBJ whole genome shotgun (WGS) entry which is preliminary data.</text>
</comment>
<dbReference type="NCBIfam" id="TIGR00678">
    <property type="entry name" value="holB"/>
    <property type="match status" value="1"/>
</dbReference>
<dbReference type="InterPro" id="IPR027417">
    <property type="entry name" value="P-loop_NTPase"/>
</dbReference>
<name>A0A848CYR2_ANEAE</name>
<dbReference type="GO" id="GO:0009360">
    <property type="term" value="C:DNA polymerase III complex"/>
    <property type="evidence" value="ECO:0007669"/>
    <property type="project" value="InterPro"/>
</dbReference>
<evidence type="ECO:0000256" key="1">
    <source>
        <dbReference type="ARBA" id="ARBA00012417"/>
    </source>
</evidence>
<keyword evidence="3 9" id="KW-0808">Transferase</keyword>
<dbReference type="AlphaFoldDB" id="A0A848CYR2"/>
<organism evidence="9 10">
    <name type="scientific">Aneurinibacillus aneurinilyticus</name>
    <name type="common">Bacillus aneurinolyticus</name>
    <dbReference type="NCBI Taxonomy" id="1391"/>
    <lineage>
        <taxon>Bacteria</taxon>
        <taxon>Bacillati</taxon>
        <taxon>Bacillota</taxon>
        <taxon>Bacilli</taxon>
        <taxon>Bacillales</taxon>
        <taxon>Paenibacillaceae</taxon>
        <taxon>Aneurinibacillus group</taxon>
        <taxon>Aneurinibacillus</taxon>
    </lineage>
</organism>
<dbReference type="InterPro" id="IPR015199">
    <property type="entry name" value="DNA_pol_III_delta_C"/>
</dbReference>
<dbReference type="GO" id="GO:0008408">
    <property type="term" value="F:3'-5' exonuclease activity"/>
    <property type="evidence" value="ECO:0007669"/>
    <property type="project" value="InterPro"/>
</dbReference>
<dbReference type="GO" id="GO:0006261">
    <property type="term" value="P:DNA-templated DNA replication"/>
    <property type="evidence" value="ECO:0007669"/>
    <property type="project" value="TreeGrafter"/>
</dbReference>
<dbReference type="GO" id="GO:0003677">
    <property type="term" value="F:DNA binding"/>
    <property type="evidence" value="ECO:0007669"/>
    <property type="project" value="InterPro"/>
</dbReference>
<evidence type="ECO:0000256" key="5">
    <source>
        <dbReference type="ARBA" id="ARBA00022705"/>
    </source>
</evidence>
<dbReference type="InterPro" id="IPR050238">
    <property type="entry name" value="DNA_Rep/Repair_Clamp_Loader"/>
</dbReference>
<keyword evidence="5" id="KW-0235">DNA replication</keyword>
<evidence type="ECO:0000313" key="10">
    <source>
        <dbReference type="Proteomes" id="UP000561326"/>
    </source>
</evidence>
<reference evidence="9 10" key="1">
    <citation type="submission" date="2020-04" db="EMBL/GenBank/DDBJ databases">
        <authorList>
            <person name="Hitch T.C.A."/>
            <person name="Wylensek D."/>
            <person name="Clavel T."/>
        </authorList>
    </citation>
    <scope>NUCLEOTIDE SEQUENCE [LARGE SCALE GENOMIC DNA]</scope>
    <source>
        <strain evidence="9 10">WB01_D5_05</strain>
    </source>
</reference>
<dbReference type="FunFam" id="3.40.50.300:FF:001255">
    <property type="entry name" value="DNA polymerase III subunit delta"/>
    <property type="match status" value="1"/>
</dbReference>
<dbReference type="Pfam" id="PF09115">
    <property type="entry name" value="DNApol3-delta_C"/>
    <property type="match status" value="1"/>
</dbReference>
<dbReference type="Proteomes" id="UP000561326">
    <property type="component" value="Unassembled WGS sequence"/>
</dbReference>
<dbReference type="EMBL" id="JABAGO010000039">
    <property type="protein sequence ID" value="NMF00072.1"/>
    <property type="molecule type" value="Genomic_DNA"/>
</dbReference>